<dbReference type="InterPro" id="IPR036188">
    <property type="entry name" value="FAD/NAD-bd_sf"/>
</dbReference>
<dbReference type="PANTHER" id="PTHR43004:SF19">
    <property type="entry name" value="BINDING MONOOXYGENASE, PUTATIVE (JCVI)-RELATED"/>
    <property type="match status" value="1"/>
</dbReference>
<feature type="domain" description="FAD-binding" evidence="4">
    <location>
        <begin position="3"/>
        <end position="335"/>
    </location>
</feature>
<dbReference type="EMBL" id="NILF01000069">
    <property type="protein sequence ID" value="TWL32838.1"/>
    <property type="molecule type" value="Genomic_DNA"/>
</dbReference>
<keyword evidence="8" id="KW-1185">Reference proteome</keyword>
<name>A0A6I7TW04_9BACI</name>
<gene>
    <name evidence="5" type="ORF">B4121_4016</name>
    <name evidence="6" type="ORF">CHCC15381_1060</name>
</gene>
<proteinExistence type="predicted"/>
<dbReference type="SUPFAM" id="SSF51905">
    <property type="entry name" value="FAD/NAD(P)-binding domain"/>
    <property type="match status" value="1"/>
</dbReference>
<dbReference type="GO" id="GO:0016709">
    <property type="term" value="F:oxidoreductase activity, acting on paired donors, with incorporation or reduction of molecular oxygen, NAD(P)H as one donor, and incorporation of one atom of oxygen"/>
    <property type="evidence" value="ECO:0007669"/>
    <property type="project" value="UniProtKB-ARBA"/>
</dbReference>
<evidence type="ECO:0000256" key="2">
    <source>
        <dbReference type="ARBA" id="ARBA00022630"/>
    </source>
</evidence>
<dbReference type="EMBL" id="LKPO01000026">
    <property type="protein sequence ID" value="OLF87564.1"/>
    <property type="molecule type" value="Genomic_DNA"/>
</dbReference>
<dbReference type="AlphaFoldDB" id="A0A6I7TW04"/>
<keyword evidence="6" id="KW-0560">Oxidoreductase</keyword>
<dbReference type="Proteomes" id="UP000429980">
    <property type="component" value="Unassembled WGS sequence"/>
</dbReference>
<dbReference type="Gene3D" id="3.50.50.60">
    <property type="entry name" value="FAD/NAD(P)-binding domain"/>
    <property type="match status" value="1"/>
</dbReference>
<evidence type="ECO:0000256" key="1">
    <source>
        <dbReference type="ARBA" id="ARBA00001974"/>
    </source>
</evidence>
<dbReference type="PANTHER" id="PTHR43004">
    <property type="entry name" value="TRK SYSTEM POTASSIUM UPTAKE PROTEIN"/>
    <property type="match status" value="1"/>
</dbReference>
<dbReference type="PRINTS" id="PR00420">
    <property type="entry name" value="RNGMNOXGNASE"/>
</dbReference>
<keyword evidence="2" id="KW-0285">Flavoprotein</keyword>
<organism evidence="5 7">
    <name type="scientific">Bacillus paralicheniformis</name>
    <dbReference type="NCBI Taxonomy" id="1648923"/>
    <lineage>
        <taxon>Bacteria</taxon>
        <taxon>Bacillati</taxon>
        <taxon>Bacillota</taxon>
        <taxon>Bacilli</taxon>
        <taxon>Bacillales</taxon>
        <taxon>Bacillaceae</taxon>
        <taxon>Bacillus</taxon>
    </lineage>
</organism>
<dbReference type="NCBIfam" id="NF006092">
    <property type="entry name" value="PRK08244.1"/>
    <property type="match status" value="1"/>
</dbReference>
<dbReference type="GO" id="GO:0071949">
    <property type="term" value="F:FAD binding"/>
    <property type="evidence" value="ECO:0007669"/>
    <property type="project" value="InterPro"/>
</dbReference>
<dbReference type="SMR" id="A0A6I7TW04"/>
<evidence type="ECO:0000313" key="7">
    <source>
        <dbReference type="Proteomes" id="UP000185604"/>
    </source>
</evidence>
<comment type="caution">
    <text evidence="5">The sequence shown here is derived from an EMBL/GenBank/DDBJ whole genome shotgun (WGS) entry which is preliminary data.</text>
</comment>
<keyword evidence="3" id="KW-0274">FAD</keyword>
<dbReference type="InterPro" id="IPR050641">
    <property type="entry name" value="RIFMO-like"/>
</dbReference>
<evidence type="ECO:0000313" key="8">
    <source>
        <dbReference type="Proteomes" id="UP000429980"/>
    </source>
</evidence>
<sequence>MDFDVLIAGGGPVGLMTASELALAGVRTCIVERLKEPSPFSKALTLHPRSIEILEMRGLGERFKEIGKPSPSGHFAGLKTGLDFSALDTQANFTLIIPQYETEKVLEEHARNLGVCILRDHEVLAFREYEETAELVVQGPDGLSFLTASYIVGADGAGSTIRKQARIAFSGTDANITAMLADVSLENPPESHFYTCVNREGGVVIVPLDDGIFRVLITAPHMPQALLHEPVTLEELKKELNRICGTDFGIDSPVWMSRFGNASKLAEHYRSGRIFLAGDAAHIHFPAGGQGLNVGLQDAMNLGWKLAAKINGRCPDWLLDSYHNERHTVGEALLVNTQIQTKLFDFTREGLYLRELLSGILGFSDVNRYLAEQIAALSVKYKADEKMPEHELNGKRLPDIDLTLSDGTVKRLYTFLRDGRFLLAAFGIETKEFSTIPHVRRIQVKAIDGRPEWNGVKAALIRPDGHVAWAVDESMENAEQLIADGIHRWCGNSHIQSV</sequence>
<accession>A0A6I7TW04</accession>
<dbReference type="Proteomes" id="UP000185604">
    <property type="component" value="Unassembled WGS sequence"/>
</dbReference>
<comment type="cofactor">
    <cofactor evidence="1">
        <name>FAD</name>
        <dbReference type="ChEBI" id="CHEBI:57692"/>
    </cofactor>
</comment>
<protein>
    <submittedName>
        <fullName evidence="6">Anhydrotetracycline monooxygenase</fullName>
    </submittedName>
</protein>
<dbReference type="Gene3D" id="3.30.70.2450">
    <property type="match status" value="1"/>
</dbReference>
<dbReference type="InterPro" id="IPR002938">
    <property type="entry name" value="FAD-bd"/>
</dbReference>
<evidence type="ECO:0000256" key="3">
    <source>
        <dbReference type="ARBA" id="ARBA00022827"/>
    </source>
</evidence>
<reference evidence="6 8" key="2">
    <citation type="submission" date="2019-06" db="EMBL/GenBank/DDBJ databases">
        <title>Genome sequence analysis of &gt;100 Bacillus licheniformis strains suggests intrinsic resistance to this species.</title>
        <authorList>
            <person name="Wels M."/>
            <person name="Siezen R.J."/>
            <person name="Johansen E."/>
            <person name="Stuer-Lauridsen B."/>
            <person name="Bjerre K."/>
            <person name="Nielsen B.K.K."/>
        </authorList>
    </citation>
    <scope>NUCLEOTIDE SEQUENCE [LARGE SCALE GENOMIC DNA]</scope>
    <source>
        <strain evidence="6 8">BAC-15381</strain>
    </source>
</reference>
<keyword evidence="6" id="KW-0503">Monooxygenase</keyword>
<dbReference type="Gene3D" id="3.40.30.120">
    <property type="match status" value="1"/>
</dbReference>
<dbReference type="RefSeq" id="WP_020451264.1">
    <property type="nucleotide sequence ID" value="NZ_AP023088.1"/>
</dbReference>
<dbReference type="Pfam" id="PF01494">
    <property type="entry name" value="FAD_binding_3"/>
    <property type="match status" value="1"/>
</dbReference>
<dbReference type="Pfam" id="PF21274">
    <property type="entry name" value="Rng_hyd_C"/>
    <property type="match status" value="1"/>
</dbReference>
<evidence type="ECO:0000313" key="5">
    <source>
        <dbReference type="EMBL" id="OLF87564.1"/>
    </source>
</evidence>
<reference evidence="5 7" key="1">
    <citation type="journal article" date="2016" name="Front. Microbiol.">
        <title>High-Level Heat Resistance of Spores of Bacillus amyloliquefaciens and Bacillus licheniformis Results from the Presence of a spoVA Operon in a Tn1546 Transposon.</title>
        <authorList>
            <person name="Berendsen E.M."/>
            <person name="Koning R.A."/>
            <person name="Boekhorst J."/>
            <person name="de Jong A."/>
            <person name="Kuipers O.P."/>
            <person name="Wells-Bennik M.H."/>
        </authorList>
    </citation>
    <scope>NUCLEOTIDE SEQUENCE [LARGE SCALE GENOMIC DNA]</scope>
    <source>
        <strain evidence="5 7">B4121</strain>
    </source>
</reference>
<evidence type="ECO:0000259" key="4">
    <source>
        <dbReference type="Pfam" id="PF01494"/>
    </source>
</evidence>
<evidence type="ECO:0000313" key="6">
    <source>
        <dbReference type="EMBL" id="TWL32838.1"/>
    </source>
</evidence>